<dbReference type="Proteomes" id="UP001597371">
    <property type="component" value="Unassembled WGS sequence"/>
</dbReference>
<proteinExistence type="predicted"/>
<comment type="caution">
    <text evidence="1">The sequence shown here is derived from an EMBL/GenBank/DDBJ whole genome shotgun (WGS) entry which is preliminary data.</text>
</comment>
<reference evidence="2" key="1">
    <citation type="journal article" date="2019" name="Int. J. Syst. Evol. Microbiol.">
        <title>The Global Catalogue of Microorganisms (GCM) 10K type strain sequencing project: providing services to taxonomists for standard genome sequencing and annotation.</title>
        <authorList>
            <consortium name="The Broad Institute Genomics Platform"/>
            <consortium name="The Broad Institute Genome Sequencing Center for Infectious Disease"/>
            <person name="Wu L."/>
            <person name="Ma J."/>
        </authorList>
    </citation>
    <scope>NUCLEOTIDE SEQUENCE [LARGE SCALE GENOMIC DNA]</scope>
    <source>
        <strain evidence="2">ZS-35-S2</strain>
    </source>
</reference>
<protein>
    <submittedName>
        <fullName evidence="1">Glycosyltransferase family 29 protein</fullName>
    </submittedName>
</protein>
<dbReference type="Gene3D" id="3.90.1480.20">
    <property type="entry name" value="Glycosyl transferase family 29"/>
    <property type="match status" value="1"/>
</dbReference>
<keyword evidence="2" id="KW-1185">Reference proteome</keyword>
<gene>
    <name evidence="1" type="ORF">ACFSKQ_05370</name>
</gene>
<sequence length="206" mass="22647">MFRDRDHPAAGAGPLSLAIVGNAPDIGDRGAQIDSCDMVVRFNNAAGFTRASGRRVTHLALVNRGGQPREWLEDEGFTRRSELRAARRVILPFPALDGKEGAGLCHTEALLRRLSPLGLGVEVLDEALHRQARASLREHGAKGAPNPSTGFLVALHMARALPQARIHVFGFGFAGWRGHPWAAERRWFETAHRERRLTLHPLRALA</sequence>
<dbReference type="InterPro" id="IPR038578">
    <property type="entry name" value="GT29-like_sf"/>
</dbReference>
<accession>A0ABW5CHZ1</accession>
<name>A0ABW5CHZ1_9HYPH</name>
<organism evidence="1 2">
    <name type="scientific">Aureimonas populi</name>
    <dbReference type="NCBI Taxonomy" id="1701758"/>
    <lineage>
        <taxon>Bacteria</taxon>
        <taxon>Pseudomonadati</taxon>
        <taxon>Pseudomonadota</taxon>
        <taxon>Alphaproteobacteria</taxon>
        <taxon>Hyphomicrobiales</taxon>
        <taxon>Aurantimonadaceae</taxon>
        <taxon>Aureimonas</taxon>
    </lineage>
</organism>
<dbReference type="EMBL" id="JBHUIJ010000005">
    <property type="protein sequence ID" value="MFD2236894.1"/>
    <property type="molecule type" value="Genomic_DNA"/>
</dbReference>
<dbReference type="RefSeq" id="WP_209739603.1">
    <property type="nucleotide sequence ID" value="NZ_CP072611.1"/>
</dbReference>
<evidence type="ECO:0000313" key="1">
    <source>
        <dbReference type="EMBL" id="MFD2236894.1"/>
    </source>
</evidence>
<evidence type="ECO:0000313" key="2">
    <source>
        <dbReference type="Proteomes" id="UP001597371"/>
    </source>
</evidence>